<dbReference type="Pfam" id="PF13616">
    <property type="entry name" value="Rotamase_3"/>
    <property type="match status" value="1"/>
</dbReference>
<dbReference type="GO" id="GO:0043952">
    <property type="term" value="P:protein transport by the Sec complex"/>
    <property type="evidence" value="ECO:0007669"/>
    <property type="project" value="UniProtKB-UniRule"/>
</dbReference>
<dbReference type="InterPro" id="IPR048634">
    <property type="entry name" value="SecD_SecF_C"/>
</dbReference>
<organism evidence="12 13">
    <name type="scientific">Candidatus Falkowbacteria bacterium RIFOXYC2_FULL_36_12</name>
    <dbReference type="NCBI Taxonomy" id="1798002"/>
    <lineage>
        <taxon>Bacteria</taxon>
        <taxon>Candidatus Falkowiibacteriota</taxon>
    </lineage>
</organism>
<keyword evidence="5 9" id="KW-0653">Protein transport</keyword>
<dbReference type="STRING" id="1798002.A2478_03090"/>
<keyword evidence="3 9" id="KW-1003">Cell membrane</keyword>
<proteinExistence type="inferred from homology"/>
<keyword evidence="6 9" id="KW-1133">Transmembrane helix</keyword>
<dbReference type="GO" id="GO:0065002">
    <property type="term" value="P:intracellular protein transmembrane transport"/>
    <property type="evidence" value="ECO:0007669"/>
    <property type="project" value="UniProtKB-UniRule"/>
</dbReference>
<dbReference type="PRINTS" id="PR00702">
    <property type="entry name" value="ACRIFLAVINRP"/>
</dbReference>
<dbReference type="GO" id="GO:0006605">
    <property type="term" value="P:protein targeting"/>
    <property type="evidence" value="ECO:0007669"/>
    <property type="project" value="UniProtKB-UniRule"/>
</dbReference>
<dbReference type="PANTHER" id="PTHR30081:SF1">
    <property type="entry name" value="PROTEIN TRANSLOCASE SUBUNIT SECD"/>
    <property type="match status" value="1"/>
</dbReference>
<dbReference type="Proteomes" id="UP000179001">
    <property type="component" value="Unassembled WGS sequence"/>
</dbReference>
<dbReference type="InterPro" id="IPR022646">
    <property type="entry name" value="SecD/SecF_CS"/>
</dbReference>
<dbReference type="Pfam" id="PF21760">
    <property type="entry name" value="SecD_1st"/>
    <property type="match status" value="1"/>
</dbReference>
<reference evidence="12 13" key="1">
    <citation type="journal article" date="2016" name="Nat. Commun.">
        <title>Thousands of microbial genomes shed light on interconnected biogeochemical processes in an aquifer system.</title>
        <authorList>
            <person name="Anantharaman K."/>
            <person name="Brown C.T."/>
            <person name="Hug L.A."/>
            <person name="Sharon I."/>
            <person name="Castelle C.J."/>
            <person name="Probst A.J."/>
            <person name="Thomas B.C."/>
            <person name="Singh A."/>
            <person name="Wilkins M.J."/>
            <person name="Karaoz U."/>
            <person name="Brodie E.L."/>
            <person name="Williams K.H."/>
            <person name="Hubbard S.S."/>
            <person name="Banfield J.F."/>
        </authorList>
    </citation>
    <scope>NUCLEOTIDE SEQUENCE [LARGE SCALE GENOMIC DNA]</scope>
</reference>
<dbReference type="EMBL" id="MFGJ01000006">
    <property type="protein sequence ID" value="OGF32286.1"/>
    <property type="molecule type" value="Genomic_DNA"/>
</dbReference>
<keyword evidence="4 9" id="KW-0812">Transmembrane</keyword>
<dbReference type="Pfam" id="PF07549">
    <property type="entry name" value="Sec_GG"/>
    <property type="match status" value="1"/>
</dbReference>
<dbReference type="InterPro" id="IPR022813">
    <property type="entry name" value="SecD/SecF_arch_bac"/>
</dbReference>
<gene>
    <name evidence="9" type="primary">secD</name>
    <name evidence="12" type="ORF">A2478_03090</name>
</gene>
<dbReference type="SUPFAM" id="SSF82866">
    <property type="entry name" value="Multidrug efflux transporter AcrB transmembrane domain"/>
    <property type="match status" value="1"/>
</dbReference>
<dbReference type="Pfam" id="PF22599">
    <property type="entry name" value="SecDF_P1_head"/>
    <property type="match status" value="1"/>
</dbReference>
<dbReference type="Pfam" id="PF02355">
    <property type="entry name" value="SecD_SecF_C"/>
    <property type="match status" value="1"/>
</dbReference>
<evidence type="ECO:0000256" key="1">
    <source>
        <dbReference type="ARBA" id="ARBA00004651"/>
    </source>
</evidence>
<dbReference type="GO" id="GO:0015450">
    <property type="term" value="F:protein-transporting ATPase activity"/>
    <property type="evidence" value="ECO:0007669"/>
    <property type="project" value="InterPro"/>
</dbReference>
<name>A0A1F5T0M3_9BACT</name>
<feature type="transmembrane region" description="Helical" evidence="9">
    <location>
        <begin position="12"/>
        <end position="29"/>
    </location>
</feature>
<accession>A0A1F5T0M3</accession>
<dbReference type="Gene3D" id="3.30.70.3400">
    <property type="match status" value="1"/>
</dbReference>
<feature type="transmembrane region" description="Helical" evidence="9">
    <location>
        <begin position="533"/>
        <end position="553"/>
    </location>
</feature>
<evidence type="ECO:0000256" key="6">
    <source>
        <dbReference type="ARBA" id="ARBA00022989"/>
    </source>
</evidence>
<feature type="transmembrane region" description="Helical" evidence="9">
    <location>
        <begin position="633"/>
        <end position="656"/>
    </location>
</feature>
<evidence type="ECO:0000256" key="2">
    <source>
        <dbReference type="ARBA" id="ARBA00022448"/>
    </source>
</evidence>
<dbReference type="FunFam" id="1.20.1640.10:FF:000004">
    <property type="entry name" value="Protein translocase subunit SecD"/>
    <property type="match status" value="1"/>
</dbReference>
<dbReference type="InterPro" id="IPR000297">
    <property type="entry name" value="PPIase_PpiC"/>
</dbReference>
<dbReference type="PANTHER" id="PTHR30081">
    <property type="entry name" value="PROTEIN-EXPORT MEMBRANE PROTEIN SEC"/>
    <property type="match status" value="1"/>
</dbReference>
<feature type="domain" description="PpiC" evidence="11">
    <location>
        <begin position="146"/>
        <end position="251"/>
    </location>
</feature>
<evidence type="ECO:0000313" key="12">
    <source>
        <dbReference type="EMBL" id="OGF32286.1"/>
    </source>
</evidence>
<evidence type="ECO:0000256" key="4">
    <source>
        <dbReference type="ARBA" id="ARBA00022692"/>
    </source>
</evidence>
<keyword evidence="2 9" id="KW-0813">Transport</keyword>
<evidence type="ECO:0000256" key="8">
    <source>
        <dbReference type="ARBA" id="ARBA00023136"/>
    </source>
</evidence>
<feature type="transmembrane region" description="Helical" evidence="9">
    <location>
        <begin position="611"/>
        <end position="627"/>
    </location>
</feature>
<dbReference type="SUPFAM" id="SSF54534">
    <property type="entry name" value="FKBP-like"/>
    <property type="match status" value="2"/>
</dbReference>
<dbReference type="InterPro" id="IPR001036">
    <property type="entry name" value="Acrflvin-R"/>
</dbReference>
<evidence type="ECO:0000256" key="3">
    <source>
        <dbReference type="ARBA" id="ARBA00022475"/>
    </source>
</evidence>
<dbReference type="InterPro" id="IPR023058">
    <property type="entry name" value="PPIase_PpiC_CS"/>
</dbReference>
<dbReference type="HAMAP" id="MF_01463_B">
    <property type="entry name" value="SecD_B"/>
    <property type="match status" value="1"/>
</dbReference>
<dbReference type="InterPro" id="IPR055344">
    <property type="entry name" value="SecD_SecF_C_bact"/>
</dbReference>
<dbReference type="PROSITE" id="PS50198">
    <property type="entry name" value="PPIC_PPIASE_2"/>
    <property type="match status" value="2"/>
</dbReference>
<comment type="subcellular location">
    <subcellularLocation>
        <location evidence="1 9">Cell membrane</location>
        <topology evidence="1 9">Multi-pass membrane protein</topology>
    </subcellularLocation>
</comment>
<dbReference type="InterPro" id="IPR048631">
    <property type="entry name" value="SecD_1st"/>
</dbReference>
<sequence length="683" mass="75228">MAKLQERTKVRIWLIVILVVAVVVGFYDFPQPIDKSIDWINQKYDKQIGHITGVPFHLGLDLQGGTHLVYEADTTAIEGGEEGVALDGVRDVIERRVNALGVAEPVVQTNQSNGKWRVIVELAGVKDVKEAIAMIGETPLLEFKEENTLPARELTAEETKDLNKYNKDARAKANDVLEQALDGADFAQLANQNSEDEYSKNSGGELGFISADDQTYSSLYAEIDKLNITEQQNIKKLIEDDDGLNIVKVNQLQQGEKQVKANHLLICFIGKQSCESQETREEALAKINSLKEQATADNFVSLVKSNSTEPGASDGGGDLGWFGRGVMVPEFENAVFDQPVDTISDVIETDFGFHLVYKSDEKNSTDYDVSRIFINLKTETDILPPQDQWINTTLSGKNLKRAWVEFDQTTNAPHVSLEFDDEGKQLFAEITKKNVGKLVAIFLDGQPISIPRVSEEITEGRAQISGSFDVIEAKLLSQRLNAGALPVPIELVSQQTVGASLGATSLQKSLFAGMIGFILVMLFMIGYYRLPGVLSVIALLIYIVAIVFLFQLIPITLTLAGIAGFILSIGMAVDANVLIFERMKEEMKMGKPLSSSVDEGFKRAWSSIRDGNVSTLITCFILAWFGTSMIKGFAITLGLGVMLSMFSAIVVTRIFLKYVVSMNKAGKNTWFYGVNKKSGMVKE</sequence>
<feature type="domain" description="PpiC" evidence="11">
    <location>
        <begin position="256"/>
        <end position="360"/>
    </location>
</feature>
<evidence type="ECO:0000256" key="7">
    <source>
        <dbReference type="ARBA" id="ARBA00023010"/>
    </source>
</evidence>
<evidence type="ECO:0000313" key="13">
    <source>
        <dbReference type="Proteomes" id="UP000179001"/>
    </source>
</evidence>
<dbReference type="Gene3D" id="3.30.1360.200">
    <property type="match status" value="1"/>
</dbReference>
<dbReference type="GO" id="GO:0005886">
    <property type="term" value="C:plasma membrane"/>
    <property type="evidence" value="ECO:0007669"/>
    <property type="project" value="UniProtKB-SubCell"/>
</dbReference>
<dbReference type="GO" id="GO:0003755">
    <property type="term" value="F:peptidyl-prolyl cis-trans isomerase activity"/>
    <property type="evidence" value="ECO:0007669"/>
    <property type="project" value="UniProtKB-KW"/>
</dbReference>
<dbReference type="InterPro" id="IPR046357">
    <property type="entry name" value="PPIase_dom_sf"/>
</dbReference>
<dbReference type="PROSITE" id="PS01096">
    <property type="entry name" value="PPIC_PPIASE_1"/>
    <property type="match status" value="1"/>
</dbReference>
<keyword evidence="10" id="KW-0697">Rotamase</keyword>
<evidence type="ECO:0000256" key="5">
    <source>
        <dbReference type="ARBA" id="ARBA00022927"/>
    </source>
</evidence>
<dbReference type="InterPro" id="IPR005791">
    <property type="entry name" value="SecD"/>
</dbReference>
<evidence type="ECO:0000256" key="9">
    <source>
        <dbReference type="HAMAP-Rule" id="MF_01463"/>
    </source>
</evidence>
<dbReference type="Gene3D" id="3.10.50.40">
    <property type="match status" value="2"/>
</dbReference>
<keyword evidence="10" id="KW-0413">Isomerase</keyword>
<comment type="subunit">
    <text evidence="9">Forms a complex with SecF. Part of the essential Sec protein translocation apparatus which comprises SecA, SecYEG and auxiliary proteins SecDF. Other proteins may also be involved.</text>
</comment>
<protein>
    <recommendedName>
        <fullName evidence="9">Protein translocase subunit SecD</fullName>
    </recommendedName>
</protein>
<feature type="transmembrane region" description="Helical" evidence="9">
    <location>
        <begin position="559"/>
        <end position="580"/>
    </location>
</feature>
<comment type="caution">
    <text evidence="12">The sequence shown here is derived from an EMBL/GenBank/DDBJ whole genome shotgun (WGS) entry which is preliminary data.</text>
</comment>
<evidence type="ECO:0000259" key="11">
    <source>
        <dbReference type="PROSITE" id="PS50198"/>
    </source>
</evidence>
<comment type="similarity">
    <text evidence="9">Belongs to the SecD/SecF family. SecD subfamily.</text>
</comment>
<evidence type="ECO:0000256" key="10">
    <source>
        <dbReference type="PROSITE-ProRule" id="PRU00278"/>
    </source>
</evidence>
<keyword evidence="7 9" id="KW-0811">Translocation</keyword>
<comment type="function">
    <text evidence="9">Part of the Sec protein translocase complex. Interacts with the SecYEG preprotein conducting channel. SecDF uses the proton motive force (PMF) to complete protein translocation after the ATP-dependent function of SecA.</text>
</comment>
<feature type="transmembrane region" description="Helical" evidence="9">
    <location>
        <begin position="510"/>
        <end position="528"/>
    </location>
</feature>
<keyword evidence="8 9" id="KW-0472">Membrane</keyword>
<dbReference type="AlphaFoldDB" id="A0A1F5T0M3"/>
<dbReference type="InterPro" id="IPR054384">
    <property type="entry name" value="SecDF_P1_head"/>
</dbReference>
<dbReference type="NCBIfam" id="TIGR01129">
    <property type="entry name" value="secD"/>
    <property type="match status" value="1"/>
</dbReference>
<dbReference type="Gene3D" id="1.20.1640.10">
    <property type="entry name" value="Multidrug efflux transporter AcrB transmembrane domain"/>
    <property type="match status" value="1"/>
</dbReference>
<dbReference type="NCBIfam" id="TIGR00916">
    <property type="entry name" value="2A0604s01"/>
    <property type="match status" value="1"/>
</dbReference>